<feature type="domain" description="Radical SAM core" evidence="6">
    <location>
        <begin position="126"/>
        <end position="363"/>
    </location>
</feature>
<evidence type="ECO:0000256" key="5">
    <source>
        <dbReference type="ARBA" id="ARBA00023014"/>
    </source>
</evidence>
<dbReference type="InterPro" id="IPR058240">
    <property type="entry name" value="rSAM_sf"/>
</dbReference>
<dbReference type="GO" id="GO:0051536">
    <property type="term" value="F:iron-sulfur cluster binding"/>
    <property type="evidence" value="ECO:0007669"/>
    <property type="project" value="UniProtKB-KW"/>
</dbReference>
<dbReference type="AlphaFoldDB" id="A0A318S8U7"/>
<dbReference type="SUPFAM" id="SSF102114">
    <property type="entry name" value="Radical SAM enzymes"/>
    <property type="match status" value="1"/>
</dbReference>
<accession>A0A318S8U7</accession>
<dbReference type="GO" id="GO:0003824">
    <property type="term" value="F:catalytic activity"/>
    <property type="evidence" value="ECO:0007669"/>
    <property type="project" value="InterPro"/>
</dbReference>
<evidence type="ECO:0000256" key="1">
    <source>
        <dbReference type="ARBA" id="ARBA00001966"/>
    </source>
</evidence>
<keyword evidence="2" id="KW-0949">S-adenosyl-L-methionine</keyword>
<evidence type="ECO:0000256" key="3">
    <source>
        <dbReference type="ARBA" id="ARBA00022723"/>
    </source>
</evidence>
<dbReference type="InterPro" id="IPR006638">
    <property type="entry name" value="Elp3/MiaA/NifB-like_rSAM"/>
</dbReference>
<dbReference type="RefSeq" id="WP_170130907.1">
    <property type="nucleotide sequence ID" value="NZ_QJSX01000003.1"/>
</dbReference>
<dbReference type="PANTHER" id="PTHR43409">
    <property type="entry name" value="ANAEROBIC MAGNESIUM-PROTOPORPHYRIN IX MONOMETHYL ESTER CYCLASE-RELATED"/>
    <property type="match status" value="1"/>
</dbReference>
<comment type="caution">
    <text evidence="7">The sequence shown here is derived from an EMBL/GenBank/DDBJ whole genome shotgun (WGS) entry which is preliminary data.</text>
</comment>
<organism evidence="7 8">
    <name type="scientific">Deinococcus yavapaiensis KR-236</name>
    <dbReference type="NCBI Taxonomy" id="694435"/>
    <lineage>
        <taxon>Bacteria</taxon>
        <taxon>Thermotogati</taxon>
        <taxon>Deinococcota</taxon>
        <taxon>Deinococci</taxon>
        <taxon>Deinococcales</taxon>
        <taxon>Deinococcaceae</taxon>
        <taxon>Deinococcus</taxon>
    </lineage>
</organism>
<dbReference type="GO" id="GO:0046872">
    <property type="term" value="F:metal ion binding"/>
    <property type="evidence" value="ECO:0007669"/>
    <property type="project" value="UniProtKB-KW"/>
</dbReference>
<dbReference type="SMART" id="SM00729">
    <property type="entry name" value="Elp3"/>
    <property type="match status" value="1"/>
</dbReference>
<dbReference type="EMBL" id="QJSX01000003">
    <property type="protein sequence ID" value="PYE55467.1"/>
    <property type="molecule type" value="Genomic_DNA"/>
</dbReference>
<gene>
    <name evidence="7" type="ORF">DES52_103300</name>
</gene>
<dbReference type="SFLD" id="SFLDS00029">
    <property type="entry name" value="Radical_SAM"/>
    <property type="match status" value="1"/>
</dbReference>
<dbReference type="InterPro" id="IPR007197">
    <property type="entry name" value="rSAM"/>
</dbReference>
<comment type="cofactor">
    <cofactor evidence="1">
        <name>[4Fe-4S] cluster</name>
        <dbReference type="ChEBI" id="CHEBI:49883"/>
    </cofactor>
</comment>
<evidence type="ECO:0000256" key="2">
    <source>
        <dbReference type="ARBA" id="ARBA00022691"/>
    </source>
</evidence>
<protein>
    <submittedName>
        <fullName evidence="7">Radical SAM family protein</fullName>
    </submittedName>
</protein>
<keyword evidence="3" id="KW-0479">Metal-binding</keyword>
<evidence type="ECO:0000259" key="6">
    <source>
        <dbReference type="PROSITE" id="PS51918"/>
    </source>
</evidence>
<dbReference type="SFLD" id="SFLDG01095">
    <property type="entry name" value="Uncharacterised_Radical_SAM_Su"/>
    <property type="match status" value="1"/>
</dbReference>
<reference evidence="7 8" key="1">
    <citation type="submission" date="2018-06" db="EMBL/GenBank/DDBJ databases">
        <title>Genomic Encyclopedia of Type Strains, Phase IV (KMG-IV): sequencing the most valuable type-strain genomes for metagenomic binning, comparative biology and taxonomic classification.</title>
        <authorList>
            <person name="Goeker M."/>
        </authorList>
    </citation>
    <scope>NUCLEOTIDE SEQUENCE [LARGE SCALE GENOMIC DNA]</scope>
    <source>
        <strain evidence="7 8">DSM 18048</strain>
    </source>
</reference>
<keyword evidence="4" id="KW-0408">Iron</keyword>
<evidence type="ECO:0000313" key="7">
    <source>
        <dbReference type="EMBL" id="PYE55467.1"/>
    </source>
</evidence>
<dbReference type="InterPro" id="IPR013785">
    <property type="entry name" value="Aldolase_TIM"/>
</dbReference>
<evidence type="ECO:0000313" key="8">
    <source>
        <dbReference type="Proteomes" id="UP000248326"/>
    </source>
</evidence>
<name>A0A318S8U7_9DEIO</name>
<dbReference type="InterPro" id="IPR051198">
    <property type="entry name" value="BchE-like"/>
</dbReference>
<dbReference type="Gene3D" id="3.20.20.70">
    <property type="entry name" value="Aldolase class I"/>
    <property type="match status" value="1"/>
</dbReference>
<sequence>MTTSISDAYRLQPQGASFTLSRGGRFVLSCDAEGRMLTWFEDGTLYKRSLDSRVLARRAAHGRRERWALDDHEAADMFERVRTFVARALDEPLQKTLLERTVAWTPDRLLAERAKFARAYAPVGILPPDQYFSVVLQATLGCSWNKCTFCTFYEGRPFTVKTQGAFEVHLTDVRDFLGEGATLRRSLFLADGNALMVANAKLLPMMNAAKRTFPNRDFYGFVDVFTGQRKTVEQWAELREAGLRRVYLGLETGHDPLLAWVNKPGGRAESVELVTTLKAAGLNVAPIVMLGVGGRTFAEAHVRDTLALLEALPLAPGDLVYLSPFVQHDGGEYARRADADGLEPLSEPESELQFDVLRDAVKRAHPFVRAARYDIREFLY</sequence>
<keyword evidence="5" id="KW-0411">Iron-sulfur</keyword>
<keyword evidence="8" id="KW-1185">Reference proteome</keyword>
<dbReference type="SFLD" id="SFLDG01082">
    <property type="entry name" value="B12-binding_domain_containing"/>
    <property type="match status" value="1"/>
</dbReference>
<dbReference type="PANTHER" id="PTHR43409:SF4">
    <property type="entry name" value="RADICAL SAM SUPERFAMILY PROTEIN"/>
    <property type="match status" value="1"/>
</dbReference>
<dbReference type="Pfam" id="PF04055">
    <property type="entry name" value="Radical_SAM"/>
    <property type="match status" value="1"/>
</dbReference>
<evidence type="ECO:0000256" key="4">
    <source>
        <dbReference type="ARBA" id="ARBA00023004"/>
    </source>
</evidence>
<dbReference type="PROSITE" id="PS51918">
    <property type="entry name" value="RADICAL_SAM"/>
    <property type="match status" value="1"/>
</dbReference>
<dbReference type="Proteomes" id="UP000248326">
    <property type="component" value="Unassembled WGS sequence"/>
</dbReference>
<proteinExistence type="predicted"/>